<dbReference type="RefSeq" id="WP_183408613.1">
    <property type="nucleotide sequence ID" value="NZ_JACHWY010000001.1"/>
</dbReference>
<keyword evidence="3" id="KW-1185">Reference proteome</keyword>
<name>A0A7W4W1W5_9GAMM</name>
<gene>
    <name evidence="2" type="ORF">FHR99_000131</name>
</gene>
<evidence type="ECO:0000313" key="2">
    <source>
        <dbReference type="EMBL" id="MBB3045895.1"/>
    </source>
</evidence>
<accession>A0A7W4W1W5</accession>
<comment type="caution">
    <text evidence="2">The sequence shown here is derived from an EMBL/GenBank/DDBJ whole genome shotgun (WGS) entry which is preliminary data.</text>
</comment>
<dbReference type="Proteomes" id="UP000537130">
    <property type="component" value="Unassembled WGS sequence"/>
</dbReference>
<organism evidence="2 3">
    <name type="scientific">Litorivivens lipolytica</name>
    <dbReference type="NCBI Taxonomy" id="1524264"/>
    <lineage>
        <taxon>Bacteria</taxon>
        <taxon>Pseudomonadati</taxon>
        <taxon>Pseudomonadota</taxon>
        <taxon>Gammaproteobacteria</taxon>
        <taxon>Litorivivens</taxon>
    </lineage>
</organism>
<proteinExistence type="predicted"/>
<dbReference type="AlphaFoldDB" id="A0A7W4W1W5"/>
<evidence type="ECO:0000313" key="3">
    <source>
        <dbReference type="Proteomes" id="UP000537130"/>
    </source>
</evidence>
<keyword evidence="1" id="KW-0812">Transmembrane</keyword>
<feature type="transmembrane region" description="Helical" evidence="1">
    <location>
        <begin position="59"/>
        <end position="77"/>
    </location>
</feature>
<reference evidence="2 3" key="1">
    <citation type="submission" date="2020-08" db="EMBL/GenBank/DDBJ databases">
        <title>Genomic Encyclopedia of Type Strains, Phase III (KMG-III): the genomes of soil and plant-associated and newly described type strains.</title>
        <authorList>
            <person name="Whitman W."/>
        </authorList>
    </citation>
    <scope>NUCLEOTIDE SEQUENCE [LARGE SCALE GENOMIC DNA]</scope>
    <source>
        <strain evidence="2 3">CECT 8654</strain>
    </source>
</reference>
<keyword evidence="1" id="KW-0472">Membrane</keyword>
<dbReference type="EMBL" id="JACHWY010000001">
    <property type="protein sequence ID" value="MBB3045895.1"/>
    <property type="molecule type" value="Genomic_DNA"/>
</dbReference>
<feature type="transmembrane region" description="Helical" evidence="1">
    <location>
        <begin position="83"/>
        <end position="102"/>
    </location>
</feature>
<protein>
    <submittedName>
        <fullName evidence="2">Uncharacterized protein</fullName>
    </submittedName>
</protein>
<keyword evidence="1" id="KW-1133">Transmembrane helix</keyword>
<evidence type="ECO:0000256" key="1">
    <source>
        <dbReference type="SAM" id="Phobius"/>
    </source>
</evidence>
<sequence length="120" mass="12707">MDETNIRAGKGYSVGFFGFLATAPGLLSMGNLAAYVILALFLSVLAQVSLRHVGVSSKITLVGFSVFVFGSGILLPFSQTNGGMAGAVLIGYWLLFGLFFYFRCWASIKTHLAKSGGSIV</sequence>